<dbReference type="PANTHER" id="PTHR12358">
    <property type="entry name" value="SPHINGOSINE KINASE"/>
    <property type="match status" value="1"/>
</dbReference>
<dbReference type="AlphaFoldDB" id="F4GZN7"/>
<evidence type="ECO:0000256" key="6">
    <source>
        <dbReference type="ARBA" id="ARBA00022840"/>
    </source>
</evidence>
<dbReference type="InterPro" id="IPR045540">
    <property type="entry name" value="YegS/DAGK_C"/>
</dbReference>
<keyword evidence="5 10" id="KW-0418">Kinase</keyword>
<dbReference type="Gene3D" id="3.40.50.10330">
    <property type="entry name" value="Probable inorganic polyphosphate/atp-NAD kinase, domain 1"/>
    <property type="match status" value="1"/>
</dbReference>
<dbReference type="GO" id="GO:0005524">
    <property type="term" value="F:ATP binding"/>
    <property type="evidence" value="ECO:0007669"/>
    <property type="project" value="UniProtKB-KW"/>
</dbReference>
<dbReference type="GO" id="GO:0004143">
    <property type="term" value="F:ATP-dependent diacylglycerol kinase activity"/>
    <property type="evidence" value="ECO:0007669"/>
    <property type="project" value="TreeGrafter"/>
</dbReference>
<protein>
    <submittedName>
        <fullName evidence="10">Diacylglycerol kinase catalytic region</fullName>
    </submittedName>
</protein>
<dbReference type="InterPro" id="IPR001206">
    <property type="entry name" value="Diacylglycerol_kinase_cat_dom"/>
</dbReference>
<comment type="cofactor">
    <cofactor evidence="1">
        <name>Mg(2+)</name>
        <dbReference type="ChEBI" id="CHEBI:18420"/>
    </cofactor>
</comment>
<gene>
    <name evidence="10" type="ordered locus">Celf_1951</name>
</gene>
<dbReference type="InterPro" id="IPR017438">
    <property type="entry name" value="ATP-NAD_kinase_N"/>
</dbReference>
<keyword evidence="3" id="KW-0808">Transferase</keyword>
<dbReference type="PANTHER" id="PTHR12358:SF106">
    <property type="entry name" value="LIPID KINASE YEGS"/>
    <property type="match status" value="1"/>
</dbReference>
<dbReference type="Pfam" id="PF19279">
    <property type="entry name" value="YegS_C"/>
    <property type="match status" value="1"/>
</dbReference>
<dbReference type="SMART" id="SM00046">
    <property type="entry name" value="DAGKc"/>
    <property type="match status" value="1"/>
</dbReference>
<evidence type="ECO:0000256" key="7">
    <source>
        <dbReference type="ARBA" id="ARBA00023209"/>
    </source>
</evidence>
<evidence type="ECO:0000256" key="2">
    <source>
        <dbReference type="ARBA" id="ARBA00005983"/>
    </source>
</evidence>
<evidence type="ECO:0000313" key="10">
    <source>
        <dbReference type="EMBL" id="AEE46081.1"/>
    </source>
</evidence>
<comment type="similarity">
    <text evidence="2">Belongs to the diacylglycerol/lipid kinase family.</text>
</comment>
<dbReference type="HOGENOM" id="CLU_045532_0_2_11"/>
<keyword evidence="7" id="KW-0444">Lipid biosynthesis</keyword>
<accession>F4GZN7</accession>
<feature type="domain" description="DAGKc" evidence="9">
    <location>
        <begin position="1"/>
        <end position="133"/>
    </location>
</feature>
<evidence type="ECO:0000256" key="8">
    <source>
        <dbReference type="ARBA" id="ARBA00023264"/>
    </source>
</evidence>
<keyword evidence="8" id="KW-1208">Phospholipid metabolism</keyword>
<evidence type="ECO:0000256" key="4">
    <source>
        <dbReference type="ARBA" id="ARBA00022741"/>
    </source>
</evidence>
<dbReference type="GO" id="GO:0008654">
    <property type="term" value="P:phospholipid biosynthetic process"/>
    <property type="evidence" value="ECO:0007669"/>
    <property type="project" value="UniProtKB-KW"/>
</dbReference>
<organism evidence="10 11">
    <name type="scientific">Cellulomonas fimi (strain ATCC 484 / DSM 20113 / JCM 1341 / CCUG 24087 / LMG 16345 / NBRC 15513 / NCIMB 8980 / NCTC 7547 / NRS-133)</name>
    <dbReference type="NCBI Taxonomy" id="590998"/>
    <lineage>
        <taxon>Bacteria</taxon>
        <taxon>Bacillati</taxon>
        <taxon>Actinomycetota</taxon>
        <taxon>Actinomycetes</taxon>
        <taxon>Micrococcales</taxon>
        <taxon>Cellulomonadaceae</taxon>
        <taxon>Cellulomonas</taxon>
    </lineage>
</organism>
<dbReference type="Proteomes" id="UP000008460">
    <property type="component" value="Chromosome"/>
</dbReference>
<proteinExistence type="inferred from homology"/>
<dbReference type="InterPro" id="IPR050187">
    <property type="entry name" value="Lipid_Phosphate_FormReg"/>
</dbReference>
<reference evidence="10 11" key="1">
    <citation type="submission" date="2011-04" db="EMBL/GenBank/DDBJ databases">
        <title>Complete sequence of Cellulomonas fimi ATCC 484.</title>
        <authorList>
            <consortium name="US DOE Joint Genome Institute"/>
            <person name="Lucas S."/>
            <person name="Han J."/>
            <person name="Lapidus A."/>
            <person name="Cheng J.-F."/>
            <person name="Goodwin L."/>
            <person name="Pitluck S."/>
            <person name="Peters L."/>
            <person name="Chertkov O."/>
            <person name="Detter J.C."/>
            <person name="Han C."/>
            <person name="Tapia R."/>
            <person name="Land M."/>
            <person name="Hauser L."/>
            <person name="Kyrpides N."/>
            <person name="Ivanova N."/>
            <person name="Ovchinnikova G."/>
            <person name="Pagani I."/>
            <person name="Mead D."/>
            <person name="Brumm P."/>
            <person name="Woyke T."/>
        </authorList>
    </citation>
    <scope>NUCLEOTIDE SEQUENCE [LARGE SCALE GENOMIC DNA]</scope>
    <source>
        <strain evidence="11">ATCC 484 / DSM 20113 / JCM 1341 / NBRC 15513 / NCIMB 8980 / NCTC 7547</strain>
    </source>
</reference>
<dbReference type="Pfam" id="PF00781">
    <property type="entry name" value="DAGK_cat"/>
    <property type="match status" value="1"/>
</dbReference>
<keyword evidence="4" id="KW-0547">Nucleotide-binding</keyword>
<keyword evidence="11" id="KW-1185">Reference proteome</keyword>
<dbReference type="EMBL" id="CP002666">
    <property type="protein sequence ID" value="AEE46081.1"/>
    <property type="molecule type" value="Genomic_DNA"/>
</dbReference>
<dbReference type="STRING" id="590998.Celf_1951"/>
<evidence type="ECO:0000313" key="11">
    <source>
        <dbReference type="Proteomes" id="UP000008460"/>
    </source>
</evidence>
<evidence type="ECO:0000256" key="3">
    <source>
        <dbReference type="ARBA" id="ARBA00022679"/>
    </source>
</evidence>
<keyword evidence="7" id="KW-0443">Lipid metabolism</keyword>
<dbReference type="InterPro" id="IPR016064">
    <property type="entry name" value="NAD/diacylglycerol_kinase_sf"/>
</dbReference>
<dbReference type="Gene3D" id="2.60.200.40">
    <property type="match status" value="1"/>
</dbReference>
<dbReference type="KEGG" id="cfi:Celf_1951"/>
<evidence type="ECO:0000256" key="5">
    <source>
        <dbReference type="ARBA" id="ARBA00022777"/>
    </source>
</evidence>
<dbReference type="SUPFAM" id="SSF111331">
    <property type="entry name" value="NAD kinase/diacylglycerol kinase-like"/>
    <property type="match status" value="1"/>
</dbReference>
<evidence type="ECO:0000256" key="1">
    <source>
        <dbReference type="ARBA" id="ARBA00001946"/>
    </source>
</evidence>
<evidence type="ECO:0000259" key="9">
    <source>
        <dbReference type="PROSITE" id="PS50146"/>
    </source>
</evidence>
<name>F4GZN7_CELFA</name>
<dbReference type="RefSeq" id="WP_013771107.1">
    <property type="nucleotide sequence ID" value="NC_015514.1"/>
</dbReference>
<dbReference type="GO" id="GO:0005886">
    <property type="term" value="C:plasma membrane"/>
    <property type="evidence" value="ECO:0007669"/>
    <property type="project" value="TreeGrafter"/>
</dbReference>
<dbReference type="PROSITE" id="PS50146">
    <property type="entry name" value="DAGK"/>
    <property type="match status" value="1"/>
</dbReference>
<dbReference type="eggNOG" id="COG1597">
    <property type="taxonomic scope" value="Bacteria"/>
</dbReference>
<keyword evidence="7" id="KW-0594">Phospholipid biosynthesis</keyword>
<keyword evidence="6" id="KW-0067">ATP-binding</keyword>
<sequence length="304" mass="31489">MRHVGVVVNPTAGRGRGARVGRRVHELLTARGTKVEDLSAPTLAQATDRARAAAVRGLDALVVVGGDGIVHLGVNVVAGTGLPLGVVAAGTGNDMARALGLPRGDVDAAVAVVERALHDGPRRVDAVRVGTPEHSAHEWYLGVLSCGIDAAVNARANRLTWPGGSARYVRALAAELAGFRPYGYRVTLDDRTWESPGTLVAIANAPWFGGGLQIAPDARMDDGLLDVVVAGPLSRRAVTGIFPGIYRGRHVHHPAVQVLRARSVLVEPVAAHGAVPPAAFADGERVGPLPLRVQVDPGALAVLA</sequence>